<feature type="transmembrane region" description="Helical" evidence="5">
    <location>
        <begin position="45"/>
        <end position="67"/>
    </location>
</feature>
<dbReference type="RefSeq" id="WP_355717523.1">
    <property type="nucleotide sequence ID" value="NZ_JBEXNP010000005.1"/>
</dbReference>
<dbReference type="Gene3D" id="1.20.1250.20">
    <property type="entry name" value="MFS general substrate transporter like domains"/>
    <property type="match status" value="1"/>
</dbReference>
<evidence type="ECO:0000313" key="8">
    <source>
        <dbReference type="Proteomes" id="UP001601976"/>
    </source>
</evidence>
<dbReference type="SUPFAM" id="SSF103473">
    <property type="entry name" value="MFS general substrate transporter"/>
    <property type="match status" value="1"/>
</dbReference>
<dbReference type="EMBL" id="JBIAPK010000006">
    <property type="protein sequence ID" value="MFF3341236.1"/>
    <property type="molecule type" value="Genomic_DNA"/>
</dbReference>
<dbReference type="Pfam" id="PF07690">
    <property type="entry name" value="MFS_1"/>
    <property type="match status" value="2"/>
</dbReference>
<evidence type="ECO:0000256" key="4">
    <source>
        <dbReference type="ARBA" id="ARBA00023136"/>
    </source>
</evidence>
<organism evidence="7 8">
    <name type="scientific">Streptomyces flavidovirens</name>
    <dbReference type="NCBI Taxonomy" id="67298"/>
    <lineage>
        <taxon>Bacteria</taxon>
        <taxon>Bacillati</taxon>
        <taxon>Actinomycetota</taxon>
        <taxon>Actinomycetes</taxon>
        <taxon>Kitasatosporales</taxon>
        <taxon>Streptomycetaceae</taxon>
        <taxon>Streptomyces</taxon>
    </lineage>
</organism>
<feature type="transmembrane region" description="Helical" evidence="5">
    <location>
        <begin position="279"/>
        <end position="299"/>
    </location>
</feature>
<feature type="transmembrane region" description="Helical" evidence="5">
    <location>
        <begin position="141"/>
        <end position="161"/>
    </location>
</feature>
<name>A0ABW6RI72_9ACTN</name>
<sequence length="401" mass="40114">MNLPAKTTTDLTRTRIAVLALFFTNGALFANWAPRIPSVQDGLAINATMLGVALTGLGVGGLLFTLTAGTLVDRIGSRRVLLASTAALCAGLVLPALAPTWWALCLALVVLGAADAAMDVSMNAQGVLVEQRSGRPLLNGFHASWSVGAVAGGLVGTAAAALRVPPAVHFLATGAVLGAVVLVVRQRLIDDEERAGAVATGTKRRGGIGRPAPALLLLGLMVVFAAQIEDVPQSWSAVYLSDLGAGPGTAGLAFVAFSVFMTAGRLVGDRLVERLGPSVVVTGGGLLVALAFGVGLLVASPLPTIIGFALAGLGASPMFPVAFSMVGRLPGVLPGAGIATVSLVSRLGFLAAPLLVGGLVGVTTFQVALSVVVAAGLGAAALAPRLSRLQAPAGDASRPVD</sequence>
<feature type="domain" description="Major facilitator superfamily (MFS) profile" evidence="6">
    <location>
        <begin position="10"/>
        <end position="387"/>
    </location>
</feature>
<dbReference type="PANTHER" id="PTHR23514">
    <property type="entry name" value="BYPASS OF STOP CODON PROTEIN 6"/>
    <property type="match status" value="1"/>
</dbReference>
<feature type="transmembrane region" description="Helical" evidence="5">
    <location>
        <begin position="248"/>
        <end position="267"/>
    </location>
</feature>
<gene>
    <name evidence="7" type="ORF">ACFYWW_21245</name>
</gene>
<evidence type="ECO:0000256" key="1">
    <source>
        <dbReference type="ARBA" id="ARBA00004651"/>
    </source>
</evidence>
<feature type="transmembrane region" description="Helical" evidence="5">
    <location>
        <begin position="338"/>
        <end position="359"/>
    </location>
</feature>
<dbReference type="InterPro" id="IPR020846">
    <property type="entry name" value="MFS_dom"/>
</dbReference>
<dbReference type="InterPro" id="IPR011701">
    <property type="entry name" value="MFS"/>
</dbReference>
<feature type="transmembrane region" description="Helical" evidence="5">
    <location>
        <begin position="305"/>
        <end position="326"/>
    </location>
</feature>
<accession>A0ABW6RI72</accession>
<reference evidence="7 8" key="1">
    <citation type="submission" date="2024-10" db="EMBL/GenBank/DDBJ databases">
        <title>The Natural Products Discovery Center: Release of the First 8490 Sequenced Strains for Exploring Actinobacteria Biosynthetic Diversity.</title>
        <authorList>
            <person name="Kalkreuter E."/>
            <person name="Kautsar S.A."/>
            <person name="Yang D."/>
            <person name="Bader C.D."/>
            <person name="Teijaro C.N."/>
            <person name="Fluegel L."/>
            <person name="Davis C.M."/>
            <person name="Simpson J.R."/>
            <person name="Lauterbach L."/>
            <person name="Steele A.D."/>
            <person name="Gui C."/>
            <person name="Meng S."/>
            <person name="Li G."/>
            <person name="Viehrig K."/>
            <person name="Ye F."/>
            <person name="Su P."/>
            <person name="Kiefer A.F."/>
            <person name="Nichols A."/>
            <person name="Cepeda A.J."/>
            <person name="Yan W."/>
            <person name="Fan B."/>
            <person name="Jiang Y."/>
            <person name="Adhikari A."/>
            <person name="Zheng C.-J."/>
            <person name="Schuster L."/>
            <person name="Cowan T.M."/>
            <person name="Smanski M.J."/>
            <person name="Chevrette M.G."/>
            <person name="De Carvalho L.P.S."/>
            <person name="Shen B."/>
        </authorList>
    </citation>
    <scope>NUCLEOTIDE SEQUENCE [LARGE SCALE GENOMIC DNA]</scope>
    <source>
        <strain evidence="7 8">NPDC003029</strain>
    </source>
</reference>
<feature type="transmembrane region" description="Helical" evidence="5">
    <location>
        <begin position="212"/>
        <end position="228"/>
    </location>
</feature>
<comment type="caution">
    <text evidence="7">The sequence shown here is derived from an EMBL/GenBank/DDBJ whole genome shotgun (WGS) entry which is preliminary data.</text>
</comment>
<feature type="transmembrane region" description="Helical" evidence="5">
    <location>
        <begin position="167"/>
        <end position="184"/>
    </location>
</feature>
<evidence type="ECO:0000256" key="5">
    <source>
        <dbReference type="SAM" id="Phobius"/>
    </source>
</evidence>
<feature type="transmembrane region" description="Helical" evidence="5">
    <location>
        <begin position="16"/>
        <end position="33"/>
    </location>
</feature>
<evidence type="ECO:0000256" key="3">
    <source>
        <dbReference type="ARBA" id="ARBA00022989"/>
    </source>
</evidence>
<feature type="transmembrane region" description="Helical" evidence="5">
    <location>
        <begin position="101"/>
        <end position="120"/>
    </location>
</feature>
<keyword evidence="8" id="KW-1185">Reference proteome</keyword>
<dbReference type="InterPro" id="IPR036259">
    <property type="entry name" value="MFS_trans_sf"/>
</dbReference>
<dbReference type="InterPro" id="IPR051788">
    <property type="entry name" value="MFS_Transporter"/>
</dbReference>
<proteinExistence type="predicted"/>
<protein>
    <submittedName>
        <fullName evidence="7">MFS transporter</fullName>
    </submittedName>
</protein>
<feature type="transmembrane region" description="Helical" evidence="5">
    <location>
        <begin position="365"/>
        <end position="383"/>
    </location>
</feature>
<keyword evidence="4 5" id="KW-0472">Membrane</keyword>
<evidence type="ECO:0000256" key="2">
    <source>
        <dbReference type="ARBA" id="ARBA00022692"/>
    </source>
</evidence>
<keyword evidence="2 5" id="KW-0812">Transmembrane</keyword>
<keyword evidence="3 5" id="KW-1133">Transmembrane helix</keyword>
<evidence type="ECO:0000259" key="6">
    <source>
        <dbReference type="PROSITE" id="PS50850"/>
    </source>
</evidence>
<dbReference type="Proteomes" id="UP001601976">
    <property type="component" value="Unassembled WGS sequence"/>
</dbReference>
<dbReference type="PROSITE" id="PS50850">
    <property type="entry name" value="MFS"/>
    <property type="match status" value="1"/>
</dbReference>
<dbReference type="PANTHER" id="PTHR23514:SF13">
    <property type="entry name" value="INNER MEMBRANE PROTEIN YBJJ"/>
    <property type="match status" value="1"/>
</dbReference>
<comment type="subcellular location">
    <subcellularLocation>
        <location evidence="1">Cell membrane</location>
        <topology evidence="1">Multi-pass membrane protein</topology>
    </subcellularLocation>
</comment>
<dbReference type="CDD" id="cd17393">
    <property type="entry name" value="MFS_MosC_like"/>
    <property type="match status" value="1"/>
</dbReference>
<evidence type="ECO:0000313" key="7">
    <source>
        <dbReference type="EMBL" id="MFF3341236.1"/>
    </source>
</evidence>